<comment type="caution">
    <text evidence="1">The sequence shown here is derived from an EMBL/GenBank/DDBJ whole genome shotgun (WGS) entry which is preliminary data.</text>
</comment>
<organism evidence="1 2">
    <name type="scientific">Candidatus Wallbacteria bacterium HGW-Wallbacteria-1</name>
    <dbReference type="NCBI Taxonomy" id="2013854"/>
    <lineage>
        <taxon>Bacteria</taxon>
        <taxon>Candidatus Walliibacteriota</taxon>
    </lineage>
</organism>
<dbReference type="EMBL" id="PGXC01000007">
    <property type="protein sequence ID" value="PKK90147.1"/>
    <property type="molecule type" value="Genomic_DNA"/>
</dbReference>
<reference evidence="1 2" key="1">
    <citation type="journal article" date="2017" name="ISME J.">
        <title>Potential for microbial H2 and metal transformations associated with novel bacteria and archaea in deep terrestrial subsurface sediments.</title>
        <authorList>
            <person name="Hernsdorf A.W."/>
            <person name="Amano Y."/>
            <person name="Miyakawa K."/>
            <person name="Ise K."/>
            <person name="Suzuki Y."/>
            <person name="Anantharaman K."/>
            <person name="Probst A."/>
            <person name="Burstein D."/>
            <person name="Thomas B.C."/>
            <person name="Banfield J.F."/>
        </authorList>
    </citation>
    <scope>NUCLEOTIDE SEQUENCE [LARGE SCALE GENOMIC DNA]</scope>
    <source>
        <strain evidence="1">HGW-Wallbacteria-1</strain>
    </source>
</reference>
<protein>
    <submittedName>
        <fullName evidence="1">Uncharacterized protein</fullName>
    </submittedName>
</protein>
<sequence>MKKISKENYPYSHPRIIIILPIEDISFISFKISDLIFRGCLCGHPRKSFRTGKKMTNISKHYITLEKGTIYICGTWDSSTESESLSVIGCLRAGGTIITLDKSSQLLVKGLGLSHKCESMDMDQSREAVILACAAAGSGEPVVIAMSISRSTPGGHRDISGFLKALLNRAVERNIPLAFCGAGTPWLFSLTATEISDKKEGPGDWFPRRPSDIKSISEKSGSDEKWLISILNHPVSPICVLDGPTAEKVVLKAAKPFMASRLEKS</sequence>
<dbReference type="Proteomes" id="UP000233256">
    <property type="component" value="Unassembled WGS sequence"/>
</dbReference>
<dbReference type="AlphaFoldDB" id="A0A2N1PP75"/>
<name>A0A2N1PP75_9BACT</name>
<gene>
    <name evidence="1" type="ORF">CVV64_10485</name>
</gene>
<evidence type="ECO:0000313" key="1">
    <source>
        <dbReference type="EMBL" id="PKK90147.1"/>
    </source>
</evidence>
<accession>A0A2N1PP75</accession>
<proteinExistence type="predicted"/>
<evidence type="ECO:0000313" key="2">
    <source>
        <dbReference type="Proteomes" id="UP000233256"/>
    </source>
</evidence>